<reference evidence="6 7" key="1">
    <citation type="submission" date="2012-11" db="EMBL/GenBank/DDBJ databases">
        <title>Whole genome sequence of Acidisphaera rubrifaciens HS-AP3.</title>
        <authorList>
            <person name="Azuma Y."/>
            <person name="Higashiura N."/>
            <person name="Hirakawa H."/>
            <person name="Matsushita K."/>
        </authorList>
    </citation>
    <scope>NUCLEOTIDE SEQUENCE [LARGE SCALE GENOMIC DNA]</scope>
    <source>
        <strain evidence="6 7">HS-AP3</strain>
    </source>
</reference>
<organism evidence="6 7">
    <name type="scientific">Acidisphaera rubrifaciens HS-AP3</name>
    <dbReference type="NCBI Taxonomy" id="1231350"/>
    <lineage>
        <taxon>Bacteria</taxon>
        <taxon>Pseudomonadati</taxon>
        <taxon>Pseudomonadota</taxon>
        <taxon>Alphaproteobacteria</taxon>
        <taxon>Acetobacterales</taxon>
        <taxon>Acetobacteraceae</taxon>
        <taxon>Acidisphaera</taxon>
    </lineage>
</organism>
<comment type="caution">
    <text evidence="6">The sequence shown here is derived from an EMBL/GenBank/DDBJ whole genome shotgun (WGS) entry which is preliminary data.</text>
</comment>
<evidence type="ECO:0000256" key="2">
    <source>
        <dbReference type="ARBA" id="ARBA00023015"/>
    </source>
</evidence>
<evidence type="ECO:0000313" key="7">
    <source>
        <dbReference type="Proteomes" id="UP000032680"/>
    </source>
</evidence>
<dbReference type="PROSITE" id="PS50931">
    <property type="entry name" value="HTH_LYSR"/>
    <property type="match status" value="1"/>
</dbReference>
<dbReference type="Pfam" id="PF00126">
    <property type="entry name" value="HTH_1"/>
    <property type="match status" value="1"/>
</dbReference>
<dbReference type="AlphaFoldDB" id="A0A0D6PB32"/>
<dbReference type="Gene3D" id="1.10.10.10">
    <property type="entry name" value="Winged helix-like DNA-binding domain superfamily/Winged helix DNA-binding domain"/>
    <property type="match status" value="1"/>
</dbReference>
<comment type="similarity">
    <text evidence="1">Belongs to the LysR transcriptional regulatory family.</text>
</comment>
<dbReference type="InterPro" id="IPR000847">
    <property type="entry name" value="LysR_HTH_N"/>
</dbReference>
<dbReference type="SUPFAM" id="SSF46785">
    <property type="entry name" value="Winged helix' DNA-binding domain"/>
    <property type="match status" value="1"/>
</dbReference>
<sequence length="321" mass="35540">MQRADLADLNAFVTIAEHLSFRAAAGRLGVTPSALSHTMRQLEERFGVRLLHRTTRSVSLTDAGVRLLARLRPAIDQIAGALEGLAEERERPFGRLRLYATHMAATAVIARVWARFLATYPDVHLEVRLGEAPIDIVGRGFDAGIGPQDRIAGNMIAVPVMGPTRVAVIGAPLYFSRRRTPRVPEDLLRHTCVRYRRHQDGDELDWVFERDGVSQRLSVHGQVMVNNPDLAIRAAVDGLGIAYTIEAQVEPFLRSGHVIRVLEDWSPSFQGLFLYHAGNRQTPAALRALIDMIALDRKADDPAVSVIENPFTADWRGQPAA</sequence>
<dbReference type="GO" id="GO:0003700">
    <property type="term" value="F:DNA-binding transcription factor activity"/>
    <property type="evidence" value="ECO:0007669"/>
    <property type="project" value="InterPro"/>
</dbReference>
<dbReference type="RefSeq" id="WP_048862471.1">
    <property type="nucleotide sequence ID" value="NZ_BANB01000607.1"/>
</dbReference>
<dbReference type="GO" id="GO:0043565">
    <property type="term" value="F:sequence-specific DNA binding"/>
    <property type="evidence" value="ECO:0007669"/>
    <property type="project" value="TreeGrafter"/>
</dbReference>
<dbReference type="InterPro" id="IPR036390">
    <property type="entry name" value="WH_DNA-bd_sf"/>
</dbReference>
<dbReference type="PANTHER" id="PTHR30537">
    <property type="entry name" value="HTH-TYPE TRANSCRIPTIONAL REGULATOR"/>
    <property type="match status" value="1"/>
</dbReference>
<evidence type="ECO:0000256" key="4">
    <source>
        <dbReference type="ARBA" id="ARBA00023163"/>
    </source>
</evidence>
<evidence type="ECO:0000259" key="5">
    <source>
        <dbReference type="PROSITE" id="PS50931"/>
    </source>
</evidence>
<evidence type="ECO:0000313" key="6">
    <source>
        <dbReference type="EMBL" id="GAN78074.1"/>
    </source>
</evidence>
<protein>
    <submittedName>
        <fullName evidence="6">Transcriptional regulator LysR</fullName>
    </submittedName>
</protein>
<evidence type="ECO:0000256" key="1">
    <source>
        <dbReference type="ARBA" id="ARBA00009437"/>
    </source>
</evidence>
<gene>
    <name evidence="6" type="ORF">Asru_0607_01</name>
</gene>
<dbReference type="Proteomes" id="UP000032680">
    <property type="component" value="Unassembled WGS sequence"/>
</dbReference>
<keyword evidence="4" id="KW-0804">Transcription</keyword>
<dbReference type="GO" id="GO:0006351">
    <property type="term" value="P:DNA-templated transcription"/>
    <property type="evidence" value="ECO:0007669"/>
    <property type="project" value="TreeGrafter"/>
</dbReference>
<dbReference type="Gene3D" id="3.40.190.290">
    <property type="match status" value="1"/>
</dbReference>
<accession>A0A0D6PB32</accession>
<proteinExistence type="inferred from homology"/>
<dbReference type="OrthoDB" id="9812435at2"/>
<dbReference type="Pfam" id="PF03466">
    <property type="entry name" value="LysR_substrate"/>
    <property type="match status" value="1"/>
</dbReference>
<dbReference type="InterPro" id="IPR036388">
    <property type="entry name" value="WH-like_DNA-bd_sf"/>
</dbReference>
<name>A0A0D6PB32_9PROT</name>
<dbReference type="FunFam" id="1.10.10.10:FF:000001">
    <property type="entry name" value="LysR family transcriptional regulator"/>
    <property type="match status" value="1"/>
</dbReference>
<dbReference type="SUPFAM" id="SSF53850">
    <property type="entry name" value="Periplasmic binding protein-like II"/>
    <property type="match status" value="1"/>
</dbReference>
<evidence type="ECO:0000256" key="3">
    <source>
        <dbReference type="ARBA" id="ARBA00023125"/>
    </source>
</evidence>
<dbReference type="EMBL" id="BANB01000607">
    <property type="protein sequence ID" value="GAN78074.1"/>
    <property type="molecule type" value="Genomic_DNA"/>
</dbReference>
<dbReference type="InterPro" id="IPR005119">
    <property type="entry name" value="LysR_subst-bd"/>
</dbReference>
<keyword evidence="3" id="KW-0238">DNA-binding</keyword>
<keyword evidence="2" id="KW-0805">Transcription regulation</keyword>
<dbReference type="PANTHER" id="PTHR30537:SF1">
    <property type="entry name" value="HTH-TYPE TRANSCRIPTIONAL REGULATOR PGRR"/>
    <property type="match status" value="1"/>
</dbReference>
<dbReference type="InterPro" id="IPR058163">
    <property type="entry name" value="LysR-type_TF_proteobact-type"/>
</dbReference>
<keyword evidence="7" id="KW-1185">Reference proteome</keyword>
<feature type="domain" description="HTH lysR-type" evidence="5">
    <location>
        <begin position="1"/>
        <end position="61"/>
    </location>
</feature>